<feature type="transmembrane region" description="Helical" evidence="5">
    <location>
        <begin position="104"/>
        <end position="127"/>
    </location>
</feature>
<organism evidence="7">
    <name type="scientific">freshwater metagenome</name>
    <dbReference type="NCBI Taxonomy" id="449393"/>
    <lineage>
        <taxon>unclassified sequences</taxon>
        <taxon>metagenomes</taxon>
        <taxon>ecological metagenomes</taxon>
    </lineage>
</organism>
<dbReference type="InterPro" id="IPR000298">
    <property type="entry name" value="Cyt_c_oxidase-like_su3"/>
</dbReference>
<evidence type="ECO:0000313" key="7">
    <source>
        <dbReference type="EMBL" id="CAB4641393.1"/>
    </source>
</evidence>
<sequence>MTLALPSAPSQTSRRQVLVGTALVAAAAGMLIAGMLAMWMKFRAGAPTRESADGLKIIKDWMSKDIIVPEVAANTMFATFPFAALMAQWAVYSAKRRDGQHRSLALVILFGIGIAIVNAQVAIYAQMEVVVAEGAFGAMFYAITGTMLALIVSGMAFTAVAFFRSVGGRDDDLQVISANALYWYFLTAAFTAVWFFVYVQK</sequence>
<dbReference type="PROSITE" id="PS51318">
    <property type="entry name" value="TAT"/>
    <property type="match status" value="1"/>
</dbReference>
<dbReference type="PROSITE" id="PS50253">
    <property type="entry name" value="COX3"/>
    <property type="match status" value="1"/>
</dbReference>
<accession>A0A6J6JZB1</accession>
<keyword evidence="2 5" id="KW-0812">Transmembrane</keyword>
<dbReference type="AlphaFoldDB" id="A0A6J6JZB1"/>
<evidence type="ECO:0000256" key="3">
    <source>
        <dbReference type="ARBA" id="ARBA00022989"/>
    </source>
</evidence>
<evidence type="ECO:0000256" key="2">
    <source>
        <dbReference type="ARBA" id="ARBA00022692"/>
    </source>
</evidence>
<dbReference type="Pfam" id="PF00510">
    <property type="entry name" value="COX3"/>
    <property type="match status" value="1"/>
</dbReference>
<protein>
    <submittedName>
        <fullName evidence="7">Unannotated protein</fullName>
    </submittedName>
</protein>
<evidence type="ECO:0000256" key="4">
    <source>
        <dbReference type="ARBA" id="ARBA00023136"/>
    </source>
</evidence>
<dbReference type="SUPFAM" id="SSF81452">
    <property type="entry name" value="Cytochrome c oxidase subunit III-like"/>
    <property type="match status" value="1"/>
</dbReference>
<proteinExistence type="predicted"/>
<gene>
    <name evidence="7" type="ORF">UFOPK2086_01024</name>
</gene>
<feature type="transmembrane region" description="Helical" evidence="5">
    <location>
        <begin position="139"/>
        <end position="163"/>
    </location>
</feature>
<reference evidence="7" key="1">
    <citation type="submission" date="2020-05" db="EMBL/GenBank/DDBJ databases">
        <authorList>
            <person name="Chiriac C."/>
            <person name="Salcher M."/>
            <person name="Ghai R."/>
            <person name="Kavagutti S V."/>
        </authorList>
    </citation>
    <scope>NUCLEOTIDE SEQUENCE</scope>
</reference>
<evidence type="ECO:0000259" key="6">
    <source>
        <dbReference type="PROSITE" id="PS50253"/>
    </source>
</evidence>
<dbReference type="InterPro" id="IPR006311">
    <property type="entry name" value="TAT_signal"/>
</dbReference>
<dbReference type="InterPro" id="IPR013833">
    <property type="entry name" value="Cyt_c_oxidase_su3_a-hlx"/>
</dbReference>
<dbReference type="GO" id="GO:0016020">
    <property type="term" value="C:membrane"/>
    <property type="evidence" value="ECO:0007669"/>
    <property type="project" value="UniProtKB-SubCell"/>
</dbReference>
<name>A0A6J6JZB1_9ZZZZ</name>
<dbReference type="Gene3D" id="1.20.120.80">
    <property type="entry name" value="Cytochrome c oxidase, subunit III, four-helix bundle"/>
    <property type="match status" value="1"/>
</dbReference>
<dbReference type="EMBL" id="CAEZVQ010000155">
    <property type="protein sequence ID" value="CAB4641393.1"/>
    <property type="molecule type" value="Genomic_DNA"/>
</dbReference>
<evidence type="ECO:0000256" key="1">
    <source>
        <dbReference type="ARBA" id="ARBA00004141"/>
    </source>
</evidence>
<comment type="subcellular location">
    <subcellularLocation>
        <location evidence="1">Membrane</location>
        <topology evidence="1">Multi-pass membrane protein</topology>
    </subcellularLocation>
</comment>
<feature type="transmembrane region" description="Helical" evidence="5">
    <location>
        <begin position="71"/>
        <end position="92"/>
    </location>
</feature>
<dbReference type="GO" id="GO:0022904">
    <property type="term" value="P:respiratory electron transport chain"/>
    <property type="evidence" value="ECO:0007669"/>
    <property type="project" value="InterPro"/>
</dbReference>
<dbReference type="InterPro" id="IPR035973">
    <property type="entry name" value="Cyt_c_oxidase_su3-like_sf"/>
</dbReference>
<feature type="transmembrane region" description="Helical" evidence="5">
    <location>
        <begin position="17"/>
        <end position="40"/>
    </location>
</feature>
<feature type="domain" description="Heme-copper oxidase subunit III family profile" evidence="6">
    <location>
        <begin position="1"/>
        <end position="201"/>
    </location>
</feature>
<keyword evidence="3 5" id="KW-1133">Transmembrane helix</keyword>
<feature type="transmembrane region" description="Helical" evidence="5">
    <location>
        <begin position="175"/>
        <end position="197"/>
    </location>
</feature>
<dbReference type="GO" id="GO:0004129">
    <property type="term" value="F:cytochrome-c oxidase activity"/>
    <property type="evidence" value="ECO:0007669"/>
    <property type="project" value="InterPro"/>
</dbReference>
<evidence type="ECO:0000256" key="5">
    <source>
        <dbReference type="SAM" id="Phobius"/>
    </source>
</evidence>
<keyword evidence="4 5" id="KW-0472">Membrane</keyword>